<dbReference type="PANTHER" id="PTHR46665:SF6">
    <property type="entry name" value="TRANSCRIPTION FACTOR BHLH92"/>
    <property type="match status" value="1"/>
</dbReference>
<keyword evidence="2" id="KW-0805">Transcription regulation</keyword>
<dbReference type="EMBL" id="JAKUCV010001916">
    <property type="protein sequence ID" value="KAJ4844592.1"/>
    <property type="molecule type" value="Genomic_DNA"/>
</dbReference>
<evidence type="ECO:0000256" key="2">
    <source>
        <dbReference type="ARBA" id="ARBA00023015"/>
    </source>
</evidence>
<evidence type="ECO:0000256" key="4">
    <source>
        <dbReference type="ARBA" id="ARBA00023242"/>
    </source>
</evidence>
<comment type="caution">
    <text evidence="6">The sequence shown here is derived from an EMBL/GenBank/DDBJ whole genome shotgun (WGS) entry which is preliminary data.</text>
</comment>
<dbReference type="PANTHER" id="PTHR46665">
    <property type="entry name" value="TRANSCRIPTION FACTOR BHLH041-RELATED-RELATED"/>
    <property type="match status" value="1"/>
</dbReference>
<evidence type="ECO:0000256" key="5">
    <source>
        <dbReference type="SAM" id="Coils"/>
    </source>
</evidence>
<dbReference type="OrthoDB" id="1885111at2759"/>
<reference evidence="6" key="2">
    <citation type="journal article" date="2023" name="Plants (Basel)">
        <title>Annotation of the Turnera subulata (Passifloraceae) Draft Genome Reveals the S-Locus Evolved after the Divergence of Turneroideae from Passifloroideae in a Stepwise Manner.</title>
        <authorList>
            <person name="Henning P.M."/>
            <person name="Roalson E.H."/>
            <person name="Mir W."/>
            <person name="McCubbin A.G."/>
            <person name="Shore J.S."/>
        </authorList>
    </citation>
    <scope>NUCLEOTIDE SEQUENCE</scope>
    <source>
        <strain evidence="6">F60SS</strain>
    </source>
</reference>
<evidence type="ECO:0008006" key="8">
    <source>
        <dbReference type="Google" id="ProtNLM"/>
    </source>
</evidence>
<gene>
    <name evidence="6" type="ORF">Tsubulata_011011</name>
</gene>
<keyword evidence="4" id="KW-0539">Nucleus</keyword>
<feature type="coiled-coil region" evidence="5">
    <location>
        <begin position="108"/>
        <end position="135"/>
    </location>
</feature>
<sequence length="210" mass="24115">MDSFFQELPDNVSWYEINQMLNPSAFVPYTNRPRSQILDGGSSSSGLSTSTNINKRMIDFMKRGWPPRSVNQEYDSKRHHGHIMSERLRREREKQGYLALHSLLPSGTKELKGYKERLERRNEELQERLEAMGYGTERSKKITVKVANPIISGVDSMLDVLNSLKSLEARTRSIQLNFSDHQEVVAVMEIDTELEAAEIEEAVKRTLRGS</sequence>
<accession>A0A9Q0JKR7</accession>
<evidence type="ECO:0000313" key="7">
    <source>
        <dbReference type="Proteomes" id="UP001141552"/>
    </source>
</evidence>
<keyword evidence="5" id="KW-0175">Coiled coil</keyword>
<dbReference type="InterPro" id="IPR036638">
    <property type="entry name" value="HLH_DNA-bd_sf"/>
</dbReference>
<comment type="subcellular location">
    <subcellularLocation>
        <location evidence="1">Nucleus</location>
    </subcellularLocation>
</comment>
<dbReference type="SUPFAM" id="SSF47459">
    <property type="entry name" value="HLH, helix-loop-helix DNA-binding domain"/>
    <property type="match status" value="1"/>
</dbReference>
<keyword evidence="3" id="KW-0804">Transcription</keyword>
<organism evidence="6 7">
    <name type="scientific">Turnera subulata</name>
    <dbReference type="NCBI Taxonomy" id="218843"/>
    <lineage>
        <taxon>Eukaryota</taxon>
        <taxon>Viridiplantae</taxon>
        <taxon>Streptophyta</taxon>
        <taxon>Embryophyta</taxon>
        <taxon>Tracheophyta</taxon>
        <taxon>Spermatophyta</taxon>
        <taxon>Magnoliopsida</taxon>
        <taxon>eudicotyledons</taxon>
        <taxon>Gunneridae</taxon>
        <taxon>Pentapetalae</taxon>
        <taxon>rosids</taxon>
        <taxon>fabids</taxon>
        <taxon>Malpighiales</taxon>
        <taxon>Passifloraceae</taxon>
        <taxon>Turnera</taxon>
    </lineage>
</organism>
<dbReference type="InterPro" id="IPR044658">
    <property type="entry name" value="bHLH92/bHLH041-like"/>
</dbReference>
<evidence type="ECO:0000313" key="6">
    <source>
        <dbReference type="EMBL" id="KAJ4844592.1"/>
    </source>
</evidence>
<name>A0A9Q0JKR7_9ROSI</name>
<evidence type="ECO:0000256" key="3">
    <source>
        <dbReference type="ARBA" id="ARBA00023163"/>
    </source>
</evidence>
<keyword evidence="7" id="KW-1185">Reference proteome</keyword>
<dbReference type="AlphaFoldDB" id="A0A9Q0JKR7"/>
<dbReference type="GO" id="GO:0005634">
    <property type="term" value="C:nucleus"/>
    <property type="evidence" value="ECO:0007669"/>
    <property type="project" value="UniProtKB-SubCell"/>
</dbReference>
<proteinExistence type="predicted"/>
<evidence type="ECO:0000256" key="1">
    <source>
        <dbReference type="ARBA" id="ARBA00004123"/>
    </source>
</evidence>
<dbReference type="GO" id="GO:0046983">
    <property type="term" value="F:protein dimerization activity"/>
    <property type="evidence" value="ECO:0007669"/>
    <property type="project" value="InterPro"/>
</dbReference>
<dbReference type="Proteomes" id="UP001141552">
    <property type="component" value="Unassembled WGS sequence"/>
</dbReference>
<protein>
    <recommendedName>
        <fullName evidence="8">BHLH domain-containing protein</fullName>
    </recommendedName>
</protein>
<reference evidence="6" key="1">
    <citation type="submission" date="2022-02" db="EMBL/GenBank/DDBJ databases">
        <authorList>
            <person name="Henning P.M."/>
            <person name="McCubbin A.G."/>
            <person name="Shore J.S."/>
        </authorList>
    </citation>
    <scope>NUCLEOTIDE SEQUENCE</scope>
    <source>
        <strain evidence="6">F60SS</strain>
        <tissue evidence="6">Leaves</tissue>
    </source>
</reference>